<sequence>MDRICKWRDAWKEDLENIEDPFFARAVVEKALQNNMTLPGLCDFWRACSLPLGQSDNAKLRGS</sequence>
<organism evidence="1 2">
    <name type="scientific">Pseudomonas putida</name>
    <name type="common">Arthrobacter siderocapsulatus</name>
    <dbReference type="NCBI Taxonomy" id="303"/>
    <lineage>
        <taxon>Bacteria</taxon>
        <taxon>Pseudomonadati</taxon>
        <taxon>Pseudomonadota</taxon>
        <taxon>Gammaproteobacteria</taxon>
        <taxon>Pseudomonadales</taxon>
        <taxon>Pseudomonadaceae</taxon>
        <taxon>Pseudomonas</taxon>
    </lineage>
</organism>
<evidence type="ECO:0000313" key="2">
    <source>
        <dbReference type="Proteomes" id="UP000553948"/>
    </source>
</evidence>
<protein>
    <submittedName>
        <fullName evidence="1">Uncharacterized protein</fullName>
    </submittedName>
</protein>
<dbReference type="Proteomes" id="UP000553948">
    <property type="component" value="Unassembled WGS sequence"/>
</dbReference>
<gene>
    <name evidence="1" type="ORF">H4C47_00450</name>
</gene>
<name>A0A7W2KWN0_PSEPU</name>
<dbReference type="AlphaFoldDB" id="A0A7W2KWN0"/>
<accession>A0A7W2KWN0</accession>
<reference evidence="1 2" key="1">
    <citation type="submission" date="2020-07" db="EMBL/GenBank/DDBJ databases">
        <title>Diversity of carbapenemase encoding genes among Pseudomonas putida group clinical isolates in a tertiary Brazilian hospital.</title>
        <authorList>
            <person name="Alberto-Lei F."/>
            <person name="Nodari C.S."/>
            <person name="Streling A.P."/>
            <person name="Paulino J.T."/>
            <person name="Bessa-Neto F.O."/>
            <person name="Cayo R."/>
            <person name="Gales A.C."/>
        </authorList>
    </citation>
    <scope>NUCLEOTIDE SEQUENCE [LARGE SCALE GENOMIC DNA]</scope>
    <source>
        <strain evidence="1 2">12464</strain>
    </source>
</reference>
<evidence type="ECO:0000313" key="1">
    <source>
        <dbReference type="EMBL" id="MBA6114197.1"/>
    </source>
</evidence>
<dbReference type="RefSeq" id="WP_176512546.1">
    <property type="nucleotide sequence ID" value="NZ_CP060529.1"/>
</dbReference>
<comment type="caution">
    <text evidence="1">The sequence shown here is derived from an EMBL/GenBank/DDBJ whole genome shotgun (WGS) entry which is preliminary data.</text>
</comment>
<proteinExistence type="predicted"/>
<dbReference type="EMBL" id="JACGDG010000001">
    <property type="protein sequence ID" value="MBA6114197.1"/>
    <property type="molecule type" value="Genomic_DNA"/>
</dbReference>